<dbReference type="NCBIfam" id="NF046112">
    <property type="entry name" value="MSMEG_6209_Nter"/>
    <property type="match status" value="1"/>
</dbReference>
<evidence type="ECO:0000313" key="1">
    <source>
        <dbReference type="EMBL" id="TVS27476.1"/>
    </source>
</evidence>
<name>A0A6C1TVP0_9CORY</name>
<dbReference type="AlphaFoldDB" id="A0A6C1TVP0"/>
<dbReference type="OrthoDB" id="4411399at2"/>
<organism evidence="1 2">
    <name type="scientific">Corynebacterium sanguinis</name>
    <dbReference type="NCBI Taxonomy" id="2594913"/>
    <lineage>
        <taxon>Bacteria</taxon>
        <taxon>Bacillati</taxon>
        <taxon>Actinomycetota</taxon>
        <taxon>Actinomycetes</taxon>
        <taxon>Mycobacteriales</taxon>
        <taxon>Corynebacteriaceae</taxon>
        <taxon>Corynebacterium</taxon>
    </lineage>
</organism>
<protein>
    <submittedName>
        <fullName evidence="1">Uncharacterized protein</fullName>
    </submittedName>
</protein>
<proteinExistence type="predicted"/>
<gene>
    <name evidence="1" type="ORF">EKI59_08780</name>
</gene>
<dbReference type="Gene3D" id="1.10.8.1060">
    <property type="entry name" value="Corynebacterium glutamicum thioredoxin-dependent arsenate reductase, N-terminal domain"/>
    <property type="match status" value="1"/>
</dbReference>
<reference evidence="1 2" key="1">
    <citation type="submission" date="2018-12" db="EMBL/GenBank/DDBJ databases">
        <title>Corynebacterium sanguinis sp. nov., a clinically-associated and environmental corynebacterium.</title>
        <authorList>
            <person name="Gonzales-Siles L."/>
            <person name="Jaen-Luchoro D."/>
            <person name="Cardew S."/>
            <person name="Inganas E."/>
            <person name="Ohlen M."/>
            <person name="Jensie-Markopolous S."/>
            <person name="Pinyeiro-Iglesias B."/>
            <person name="Molin K."/>
            <person name="Skovbjerg S."/>
            <person name="Svensson-Stadler L."/>
            <person name="Funke G."/>
            <person name="Moore E.R.B."/>
        </authorList>
    </citation>
    <scope>NUCLEOTIDE SEQUENCE [LARGE SCALE GENOMIC DNA]</scope>
    <source>
        <strain evidence="1 2">58734</strain>
    </source>
</reference>
<comment type="caution">
    <text evidence="1">The sequence shown here is derived from an EMBL/GenBank/DDBJ whole genome shotgun (WGS) entry which is preliminary data.</text>
</comment>
<dbReference type="RefSeq" id="WP_136649033.1">
    <property type="nucleotide sequence ID" value="NZ_JALXKN010000003.1"/>
</dbReference>
<evidence type="ECO:0000313" key="2">
    <source>
        <dbReference type="Proteomes" id="UP000336646"/>
    </source>
</evidence>
<dbReference type="EMBL" id="RXIR01000019">
    <property type="protein sequence ID" value="TVS27476.1"/>
    <property type="molecule type" value="Genomic_DNA"/>
</dbReference>
<accession>A0A6C1TVP0</accession>
<dbReference type="Proteomes" id="UP000336646">
    <property type="component" value="Unassembled WGS sequence"/>
</dbReference>
<sequence>MTNNIDFSIIRERALRNIREDLVTEWANTYPAEDIQETFDAVKAEHKNNAVIEDFVPVLVEAEMKERLRTRDLDIPA</sequence>